<comment type="caution">
    <text evidence="8">The sequence shown here is derived from an EMBL/GenBank/DDBJ whole genome shotgun (WGS) entry which is preliminary data.</text>
</comment>
<dbReference type="GO" id="GO:0009908">
    <property type="term" value="P:flower development"/>
    <property type="evidence" value="ECO:0007669"/>
    <property type="project" value="UniProtKB-KW"/>
</dbReference>
<evidence type="ECO:0000256" key="1">
    <source>
        <dbReference type="ARBA" id="ARBA00005405"/>
    </source>
</evidence>
<feature type="compositionally biased region" description="Polar residues" evidence="7">
    <location>
        <begin position="390"/>
        <end position="404"/>
    </location>
</feature>
<keyword evidence="5" id="KW-0287">Flowering</keyword>
<evidence type="ECO:0000256" key="5">
    <source>
        <dbReference type="ARBA" id="ARBA00023089"/>
    </source>
</evidence>
<dbReference type="PANTHER" id="PTHR33405:SF4">
    <property type="entry name" value="PROTEIN FLX-LIKE 2"/>
    <property type="match status" value="1"/>
</dbReference>
<comment type="similarity">
    <text evidence="1">Belongs to the FLX family.</text>
</comment>
<sequence>MASKGRAPPLHLHHSFPGPGVPHPDPYASAIRPPLGGFPPFDMMSHPEVMAQKLSAQHVEIEKLVTENRRLAVTHGTLRQDLATAKHDLQLVHTHIADVKAEKEQQMKGMREKMSKMESELQGAESIKTELQKARAEAHNLLATRQELISKVQQLNRDLQMAHSEAQQIPVSMAELDRLTREYEHCRATYEYEKKVYSDHLESLQAMEKNYMTMSREVEKLRAKLTNSTSFDPQTGVPYIGSAGYNEGVPARNYASGQNPYGIVQQGQGPHPGGSVAAGNSPHVLAQSAAYGPGTAPRGPAYGVSRPATGYDLHRGPGPGYDAQRVVQTGPNYDAQWGPGGPGYDAQKGPGYNGQHAPPYDPQRNAGNDVQRGASYDAQKGAVGPPQGQVPMNNAPYGSTTSARGGNPVRR</sequence>
<evidence type="ECO:0000256" key="2">
    <source>
        <dbReference type="ARBA" id="ARBA00022473"/>
    </source>
</evidence>
<evidence type="ECO:0000256" key="7">
    <source>
        <dbReference type="SAM" id="MobiDB-lite"/>
    </source>
</evidence>
<gene>
    <name evidence="8" type="ORF">CASFOL_026738</name>
</gene>
<evidence type="ECO:0000256" key="4">
    <source>
        <dbReference type="ARBA" id="ARBA00023054"/>
    </source>
</evidence>
<dbReference type="GO" id="GO:0030154">
    <property type="term" value="P:cell differentiation"/>
    <property type="evidence" value="ECO:0007669"/>
    <property type="project" value="UniProtKB-KW"/>
</dbReference>
<accession>A0ABD3CKN6</accession>
<keyword evidence="3" id="KW-0221">Differentiation</keyword>
<feature type="coiled-coil region" evidence="6">
    <location>
        <begin position="100"/>
        <end position="165"/>
    </location>
</feature>
<dbReference type="InterPro" id="IPR040353">
    <property type="entry name" value="FLX/FLX-like"/>
</dbReference>
<protein>
    <recommendedName>
        <fullName evidence="10">Protein FLX-like 2</fullName>
    </recommendedName>
</protein>
<proteinExistence type="inferred from homology"/>
<organism evidence="8 9">
    <name type="scientific">Castilleja foliolosa</name>
    <dbReference type="NCBI Taxonomy" id="1961234"/>
    <lineage>
        <taxon>Eukaryota</taxon>
        <taxon>Viridiplantae</taxon>
        <taxon>Streptophyta</taxon>
        <taxon>Embryophyta</taxon>
        <taxon>Tracheophyta</taxon>
        <taxon>Spermatophyta</taxon>
        <taxon>Magnoliopsida</taxon>
        <taxon>eudicotyledons</taxon>
        <taxon>Gunneridae</taxon>
        <taxon>Pentapetalae</taxon>
        <taxon>asterids</taxon>
        <taxon>lamiids</taxon>
        <taxon>Lamiales</taxon>
        <taxon>Orobanchaceae</taxon>
        <taxon>Pedicularideae</taxon>
        <taxon>Castillejinae</taxon>
        <taxon>Castilleja</taxon>
    </lineage>
</organism>
<evidence type="ECO:0008006" key="10">
    <source>
        <dbReference type="Google" id="ProtNLM"/>
    </source>
</evidence>
<name>A0ABD3CKN6_9LAMI</name>
<feature type="region of interest" description="Disordered" evidence="7">
    <location>
        <begin position="297"/>
        <end position="411"/>
    </location>
</feature>
<keyword evidence="2" id="KW-0217">Developmental protein</keyword>
<dbReference type="PANTHER" id="PTHR33405">
    <property type="entry name" value="PROTEIN FLX-LIKE 2"/>
    <property type="match status" value="1"/>
</dbReference>
<keyword evidence="4 6" id="KW-0175">Coiled coil</keyword>
<dbReference type="Proteomes" id="UP001632038">
    <property type="component" value="Unassembled WGS sequence"/>
</dbReference>
<evidence type="ECO:0000313" key="8">
    <source>
        <dbReference type="EMBL" id="KAL3629516.1"/>
    </source>
</evidence>
<keyword evidence="9" id="KW-1185">Reference proteome</keyword>
<dbReference type="AlphaFoldDB" id="A0ABD3CKN6"/>
<evidence type="ECO:0000256" key="3">
    <source>
        <dbReference type="ARBA" id="ARBA00022782"/>
    </source>
</evidence>
<dbReference type="EMBL" id="JAVIJP010000034">
    <property type="protein sequence ID" value="KAL3629516.1"/>
    <property type="molecule type" value="Genomic_DNA"/>
</dbReference>
<feature type="region of interest" description="Disordered" evidence="7">
    <location>
        <begin position="1"/>
        <end position="29"/>
    </location>
</feature>
<evidence type="ECO:0000256" key="6">
    <source>
        <dbReference type="SAM" id="Coils"/>
    </source>
</evidence>
<evidence type="ECO:0000313" key="9">
    <source>
        <dbReference type="Proteomes" id="UP001632038"/>
    </source>
</evidence>
<reference evidence="9" key="1">
    <citation type="journal article" date="2024" name="IScience">
        <title>Strigolactones Initiate the Formation of Haustorium-like Structures in Castilleja.</title>
        <authorList>
            <person name="Buerger M."/>
            <person name="Peterson D."/>
            <person name="Chory J."/>
        </authorList>
    </citation>
    <scope>NUCLEOTIDE SEQUENCE [LARGE SCALE GENOMIC DNA]</scope>
</reference>